<dbReference type="GO" id="GO:0052621">
    <property type="term" value="F:diguanylate cyclase activity"/>
    <property type="evidence" value="ECO:0007669"/>
    <property type="project" value="TreeGrafter"/>
</dbReference>
<keyword evidence="1" id="KW-0472">Membrane</keyword>
<accession>A0A399ENW4</accession>
<evidence type="ECO:0000256" key="1">
    <source>
        <dbReference type="SAM" id="Phobius"/>
    </source>
</evidence>
<dbReference type="NCBIfam" id="TIGR00254">
    <property type="entry name" value="GGDEF"/>
    <property type="match status" value="1"/>
</dbReference>
<dbReference type="GO" id="GO:0005886">
    <property type="term" value="C:plasma membrane"/>
    <property type="evidence" value="ECO:0007669"/>
    <property type="project" value="TreeGrafter"/>
</dbReference>
<keyword evidence="1" id="KW-1133">Transmembrane helix</keyword>
<dbReference type="Gene3D" id="3.30.70.270">
    <property type="match status" value="1"/>
</dbReference>
<organism evidence="3 4">
    <name type="scientific">Meiothermus luteus</name>
    <dbReference type="NCBI Taxonomy" id="2026184"/>
    <lineage>
        <taxon>Bacteria</taxon>
        <taxon>Thermotogati</taxon>
        <taxon>Deinococcota</taxon>
        <taxon>Deinococci</taxon>
        <taxon>Thermales</taxon>
        <taxon>Thermaceae</taxon>
        <taxon>Meiothermus</taxon>
    </lineage>
</organism>
<dbReference type="EMBL" id="QWKZ01000056">
    <property type="protein sequence ID" value="RIH84739.1"/>
    <property type="molecule type" value="Genomic_DNA"/>
</dbReference>
<dbReference type="InterPro" id="IPR043128">
    <property type="entry name" value="Rev_trsase/Diguanyl_cyclase"/>
</dbReference>
<feature type="transmembrane region" description="Helical" evidence="1">
    <location>
        <begin position="107"/>
        <end position="125"/>
    </location>
</feature>
<feature type="transmembrane region" description="Helical" evidence="1">
    <location>
        <begin position="80"/>
        <end position="101"/>
    </location>
</feature>
<dbReference type="GO" id="GO:1902201">
    <property type="term" value="P:negative regulation of bacterial-type flagellum-dependent cell motility"/>
    <property type="evidence" value="ECO:0007669"/>
    <property type="project" value="TreeGrafter"/>
</dbReference>
<evidence type="ECO:0000313" key="4">
    <source>
        <dbReference type="Proteomes" id="UP000265800"/>
    </source>
</evidence>
<keyword evidence="4" id="KW-1185">Reference proteome</keyword>
<proteinExistence type="predicted"/>
<dbReference type="InterPro" id="IPR050469">
    <property type="entry name" value="Diguanylate_Cyclase"/>
</dbReference>
<dbReference type="PROSITE" id="PS50887">
    <property type="entry name" value="GGDEF"/>
    <property type="match status" value="1"/>
</dbReference>
<keyword evidence="1" id="KW-0812">Transmembrane</keyword>
<protein>
    <submittedName>
        <fullName evidence="3">Response regulator PleD</fullName>
    </submittedName>
</protein>
<dbReference type="InterPro" id="IPR000160">
    <property type="entry name" value="GGDEF_dom"/>
</dbReference>
<dbReference type="Pfam" id="PF00990">
    <property type="entry name" value="GGDEF"/>
    <property type="match status" value="1"/>
</dbReference>
<name>A0A399ENW4_9DEIN</name>
<feature type="transmembrane region" description="Helical" evidence="1">
    <location>
        <begin position="132"/>
        <end position="151"/>
    </location>
</feature>
<feature type="transmembrane region" description="Helical" evidence="1">
    <location>
        <begin position="51"/>
        <end position="68"/>
    </location>
</feature>
<dbReference type="SMART" id="SM00267">
    <property type="entry name" value="GGDEF"/>
    <property type="match status" value="1"/>
</dbReference>
<evidence type="ECO:0000259" key="2">
    <source>
        <dbReference type="PROSITE" id="PS50887"/>
    </source>
</evidence>
<comment type="caution">
    <text evidence="3">The sequence shown here is derived from an EMBL/GenBank/DDBJ whole genome shotgun (WGS) entry which is preliminary data.</text>
</comment>
<dbReference type="InterPro" id="IPR029787">
    <property type="entry name" value="Nucleotide_cyclase"/>
</dbReference>
<evidence type="ECO:0000313" key="3">
    <source>
        <dbReference type="EMBL" id="RIH84739.1"/>
    </source>
</evidence>
<dbReference type="PANTHER" id="PTHR45138">
    <property type="entry name" value="REGULATORY COMPONENTS OF SENSORY TRANSDUCTION SYSTEM"/>
    <property type="match status" value="1"/>
</dbReference>
<gene>
    <name evidence="3" type="primary">pleD_1</name>
    <name evidence="3" type="ORF">Mlute_01809</name>
</gene>
<dbReference type="GO" id="GO:0043709">
    <property type="term" value="P:cell adhesion involved in single-species biofilm formation"/>
    <property type="evidence" value="ECO:0007669"/>
    <property type="project" value="TreeGrafter"/>
</dbReference>
<dbReference type="AlphaFoldDB" id="A0A399ENW4"/>
<sequence length="367" mass="40985">MDPYTTMEVDDPLENLRLRVTLWLLPMGAVAALAAWGFSVAGGVLNPLDRALLWPMALGFLVLEFYLWRNPQRIRQVWKAALALLAVYELSVVYYEAAFFLYKRDGISPALLWFPMVYLTAFVLLNRRQAFGFSLSYLGLGLLLGTAGLLSSPVVNPTALNTALQFVLSNLAYLMLLYVFASLRRHYAQMHQMAHTDPLTNLTNRRAMQGRLEAELERAQRYQRPFSLLLADIDHFKQINDTYGHPVGDQVLREVAVRMQQHLRDSDTLARWGGEEFLVLAPETELGPAQGLAQRLLEAVRQAPLAGVPVSLSIGVAAYRPGDTVAALLSRVDEAMYRAKAAGRNRVLGEDSLVLPTSWPEEEGSGR</sequence>
<dbReference type="SUPFAM" id="SSF55073">
    <property type="entry name" value="Nucleotide cyclase"/>
    <property type="match status" value="1"/>
</dbReference>
<dbReference type="CDD" id="cd01949">
    <property type="entry name" value="GGDEF"/>
    <property type="match status" value="1"/>
</dbReference>
<dbReference type="Proteomes" id="UP000265800">
    <property type="component" value="Unassembled WGS sequence"/>
</dbReference>
<dbReference type="FunFam" id="3.30.70.270:FF:000001">
    <property type="entry name" value="Diguanylate cyclase domain protein"/>
    <property type="match status" value="1"/>
</dbReference>
<feature type="domain" description="GGDEF" evidence="2">
    <location>
        <begin position="224"/>
        <end position="352"/>
    </location>
</feature>
<dbReference type="PANTHER" id="PTHR45138:SF9">
    <property type="entry name" value="DIGUANYLATE CYCLASE DGCM-RELATED"/>
    <property type="match status" value="1"/>
</dbReference>
<feature type="transmembrane region" description="Helical" evidence="1">
    <location>
        <begin position="20"/>
        <end position="45"/>
    </location>
</feature>
<feature type="transmembrane region" description="Helical" evidence="1">
    <location>
        <begin position="163"/>
        <end position="183"/>
    </location>
</feature>
<reference evidence="3 4" key="1">
    <citation type="submission" date="2018-08" db="EMBL/GenBank/DDBJ databases">
        <title>Meiothermus luteus KCTC 52599 genome sequencing project.</title>
        <authorList>
            <person name="Da Costa M.S."/>
            <person name="Albuquerque L."/>
            <person name="Raposo P."/>
            <person name="Froufe H.J.C."/>
            <person name="Barroso C.S."/>
            <person name="Egas C."/>
        </authorList>
    </citation>
    <scope>NUCLEOTIDE SEQUENCE [LARGE SCALE GENOMIC DNA]</scope>
    <source>
        <strain evidence="3 4">KCTC 52599</strain>
    </source>
</reference>